<dbReference type="Proteomes" id="UP001148838">
    <property type="component" value="Unassembled WGS sequence"/>
</dbReference>
<sequence>MQVSNHNITKLMKCQLQPQLRKTCRVKVLTTTEWNVFAVNFPLQPTSWKEQLSYRIIEELGHHSHLQLGLPESGKMEKRTSKKKTCLEGVETLSQVTEARPHLPQSISRHWFKSRRLDRNVPIVFGLLIAMDEVTLQWRKLHNAELHALYSSPDIIEESTARMMDVIWNTFCRRRN</sequence>
<accession>A0ABQ8TB75</accession>
<protein>
    <submittedName>
        <fullName evidence="1">Uncharacterized protein</fullName>
    </submittedName>
</protein>
<dbReference type="EMBL" id="JAJSOF020000013">
    <property type="protein sequence ID" value="KAJ4443800.1"/>
    <property type="molecule type" value="Genomic_DNA"/>
</dbReference>
<name>A0ABQ8TB75_PERAM</name>
<evidence type="ECO:0000313" key="2">
    <source>
        <dbReference type="Proteomes" id="UP001148838"/>
    </source>
</evidence>
<proteinExistence type="predicted"/>
<comment type="caution">
    <text evidence="1">The sequence shown here is derived from an EMBL/GenBank/DDBJ whole genome shotgun (WGS) entry which is preliminary data.</text>
</comment>
<evidence type="ECO:0000313" key="1">
    <source>
        <dbReference type="EMBL" id="KAJ4443800.1"/>
    </source>
</evidence>
<organism evidence="1 2">
    <name type="scientific">Periplaneta americana</name>
    <name type="common">American cockroach</name>
    <name type="synonym">Blatta americana</name>
    <dbReference type="NCBI Taxonomy" id="6978"/>
    <lineage>
        <taxon>Eukaryota</taxon>
        <taxon>Metazoa</taxon>
        <taxon>Ecdysozoa</taxon>
        <taxon>Arthropoda</taxon>
        <taxon>Hexapoda</taxon>
        <taxon>Insecta</taxon>
        <taxon>Pterygota</taxon>
        <taxon>Neoptera</taxon>
        <taxon>Polyneoptera</taxon>
        <taxon>Dictyoptera</taxon>
        <taxon>Blattodea</taxon>
        <taxon>Blattoidea</taxon>
        <taxon>Blattidae</taxon>
        <taxon>Blattinae</taxon>
        <taxon>Periplaneta</taxon>
    </lineage>
</organism>
<keyword evidence="2" id="KW-1185">Reference proteome</keyword>
<reference evidence="1 2" key="1">
    <citation type="journal article" date="2022" name="Allergy">
        <title>Genome assembly and annotation of Periplaneta americana reveal a comprehensive cockroach allergen profile.</title>
        <authorList>
            <person name="Wang L."/>
            <person name="Xiong Q."/>
            <person name="Saelim N."/>
            <person name="Wang L."/>
            <person name="Nong W."/>
            <person name="Wan A.T."/>
            <person name="Shi M."/>
            <person name="Liu X."/>
            <person name="Cao Q."/>
            <person name="Hui J.H.L."/>
            <person name="Sookrung N."/>
            <person name="Leung T.F."/>
            <person name="Tungtrongchitr A."/>
            <person name="Tsui S.K.W."/>
        </authorList>
    </citation>
    <scope>NUCLEOTIDE SEQUENCE [LARGE SCALE GENOMIC DNA]</scope>
    <source>
        <strain evidence="1">PWHHKU_190912</strain>
    </source>
</reference>
<gene>
    <name evidence="1" type="ORF">ANN_05580</name>
</gene>